<keyword evidence="1" id="KW-0472">Membrane</keyword>
<organism evidence="2 3">
    <name type="scientific">Kribbella pratensis</name>
    <dbReference type="NCBI Taxonomy" id="2512112"/>
    <lineage>
        <taxon>Bacteria</taxon>
        <taxon>Bacillati</taxon>
        <taxon>Actinomycetota</taxon>
        <taxon>Actinomycetes</taxon>
        <taxon>Propionibacteriales</taxon>
        <taxon>Kribbellaceae</taxon>
        <taxon>Kribbella</taxon>
    </lineage>
</organism>
<feature type="transmembrane region" description="Helical" evidence="1">
    <location>
        <begin position="43"/>
        <end position="62"/>
    </location>
</feature>
<accession>A0ABY2FFK0</accession>
<gene>
    <name evidence="2" type="ORF">EV137_3968</name>
</gene>
<evidence type="ECO:0000313" key="3">
    <source>
        <dbReference type="Proteomes" id="UP000295060"/>
    </source>
</evidence>
<evidence type="ECO:0000313" key="2">
    <source>
        <dbReference type="EMBL" id="TDW90157.1"/>
    </source>
</evidence>
<name>A0ABY2FFK0_9ACTN</name>
<keyword evidence="1" id="KW-1133">Transmembrane helix</keyword>
<dbReference type="Proteomes" id="UP000295060">
    <property type="component" value="Unassembled WGS sequence"/>
</dbReference>
<evidence type="ECO:0000256" key="1">
    <source>
        <dbReference type="SAM" id="Phobius"/>
    </source>
</evidence>
<dbReference type="EMBL" id="SODU01000002">
    <property type="protein sequence ID" value="TDW90157.1"/>
    <property type="molecule type" value="Genomic_DNA"/>
</dbReference>
<keyword evidence="3" id="KW-1185">Reference proteome</keyword>
<comment type="caution">
    <text evidence="2">The sequence shown here is derived from an EMBL/GenBank/DDBJ whole genome shotgun (WGS) entry which is preliminary data.</text>
</comment>
<protein>
    <submittedName>
        <fullName evidence="2">Uncharacterized protein</fullName>
    </submittedName>
</protein>
<keyword evidence="1" id="KW-0812">Transmembrane</keyword>
<feature type="transmembrane region" description="Helical" evidence="1">
    <location>
        <begin position="6"/>
        <end position="22"/>
    </location>
</feature>
<reference evidence="2 3" key="1">
    <citation type="submission" date="2019-03" db="EMBL/GenBank/DDBJ databases">
        <title>Genomic Encyclopedia of Type Strains, Phase III (KMG-III): the genomes of soil and plant-associated and newly described type strains.</title>
        <authorList>
            <person name="Whitman W."/>
        </authorList>
    </citation>
    <scope>NUCLEOTIDE SEQUENCE [LARGE SCALE GENOMIC DNA]</scope>
    <source>
        <strain evidence="2 3">VKMAc-2574</strain>
    </source>
</reference>
<feature type="transmembrane region" description="Helical" evidence="1">
    <location>
        <begin position="68"/>
        <end position="88"/>
    </location>
</feature>
<proteinExistence type="predicted"/>
<sequence length="102" mass="11354">MALWLYLLSVPVPGLLLACIPVRRARNKALAAAELRWRYLTRVLILLAVTIALTAIAVSLSRNHPNTPLYPLLACAPGLCLALLRLALEARYLKETFINHVR</sequence>